<organism evidence="1 2">
    <name type="scientific">Hymenolepis diminuta</name>
    <name type="common">Rat tapeworm</name>
    <dbReference type="NCBI Taxonomy" id="6216"/>
    <lineage>
        <taxon>Eukaryota</taxon>
        <taxon>Metazoa</taxon>
        <taxon>Spiralia</taxon>
        <taxon>Lophotrochozoa</taxon>
        <taxon>Platyhelminthes</taxon>
        <taxon>Cestoda</taxon>
        <taxon>Eucestoda</taxon>
        <taxon>Cyclophyllidea</taxon>
        <taxon>Hymenolepididae</taxon>
        <taxon>Hymenolepis</taxon>
    </lineage>
</organism>
<name>A0A564YRA1_HYMDI</name>
<dbReference type="EMBL" id="CABIJS010000333">
    <property type="protein sequence ID" value="VUZ49509.1"/>
    <property type="molecule type" value="Genomic_DNA"/>
</dbReference>
<evidence type="ECO:0000313" key="1">
    <source>
        <dbReference type="EMBL" id="VUZ49509.1"/>
    </source>
</evidence>
<dbReference type="AlphaFoldDB" id="A0A564YRA1"/>
<proteinExistence type="predicted"/>
<accession>A0A564YRA1</accession>
<protein>
    <submittedName>
        <fullName evidence="1">Uncharacterized protein</fullName>
    </submittedName>
</protein>
<sequence>MSTPSYSIKSVSVEIRDLSAAEDVTKNVLEFTYDPKSGKVFESWYNNHRYVFTVNLAKENEKT</sequence>
<reference evidence="1 2" key="1">
    <citation type="submission" date="2019-07" db="EMBL/GenBank/DDBJ databases">
        <authorList>
            <person name="Jastrzebski P J."/>
            <person name="Paukszto L."/>
            <person name="Jastrzebski P J."/>
        </authorList>
    </citation>
    <scope>NUCLEOTIDE SEQUENCE [LARGE SCALE GENOMIC DNA]</scope>
    <source>
        <strain evidence="1 2">WMS-il1</strain>
    </source>
</reference>
<keyword evidence="2" id="KW-1185">Reference proteome</keyword>
<evidence type="ECO:0000313" key="2">
    <source>
        <dbReference type="Proteomes" id="UP000321570"/>
    </source>
</evidence>
<dbReference type="Proteomes" id="UP000321570">
    <property type="component" value="Unassembled WGS sequence"/>
</dbReference>
<gene>
    <name evidence="1" type="ORF">WMSIL1_LOCUS8519</name>
</gene>